<dbReference type="Gene3D" id="3.40.50.1820">
    <property type="entry name" value="alpha/beta hydrolase"/>
    <property type="match status" value="1"/>
</dbReference>
<protein>
    <recommendedName>
        <fullName evidence="1">Carboxylesterase type B domain-containing protein</fullName>
    </recommendedName>
</protein>
<dbReference type="InterPro" id="IPR050309">
    <property type="entry name" value="Type-B_Carboxylest/Lipase"/>
</dbReference>
<dbReference type="Pfam" id="PF00135">
    <property type="entry name" value="COesterase"/>
    <property type="match status" value="1"/>
</dbReference>
<dbReference type="PANTHER" id="PTHR11559">
    <property type="entry name" value="CARBOXYLESTERASE"/>
    <property type="match status" value="1"/>
</dbReference>
<dbReference type="SUPFAM" id="SSF53474">
    <property type="entry name" value="alpha/beta-Hydrolases"/>
    <property type="match status" value="1"/>
</dbReference>
<organism evidence="2 3">
    <name type="scientific">Diplodia intermedia</name>
    <dbReference type="NCBI Taxonomy" id="856260"/>
    <lineage>
        <taxon>Eukaryota</taxon>
        <taxon>Fungi</taxon>
        <taxon>Dikarya</taxon>
        <taxon>Ascomycota</taxon>
        <taxon>Pezizomycotina</taxon>
        <taxon>Dothideomycetes</taxon>
        <taxon>Dothideomycetes incertae sedis</taxon>
        <taxon>Botryosphaeriales</taxon>
        <taxon>Botryosphaeriaceae</taxon>
        <taxon>Diplodia</taxon>
    </lineage>
</organism>
<name>A0ABR3T1F6_9PEZI</name>
<proteinExistence type="predicted"/>
<dbReference type="InterPro" id="IPR029058">
    <property type="entry name" value="AB_hydrolase_fold"/>
</dbReference>
<accession>A0ABR3T1F6</accession>
<comment type="caution">
    <text evidence="2">The sequence shown here is derived from an EMBL/GenBank/DDBJ whole genome shotgun (WGS) entry which is preliminary data.</text>
</comment>
<dbReference type="InterPro" id="IPR002018">
    <property type="entry name" value="CarbesteraseB"/>
</dbReference>
<keyword evidence="3" id="KW-1185">Reference proteome</keyword>
<sequence length="298" mass="30645">MDTATAAAATIQHPKLGTVRGKAAEDGSGITQFLGIKYASLKDRFAPPELVEGDPEGTVEAREFGPHVICLPNALDMELSHIQQKLPSPPPPPPPTSDVDGLNLNITVPPAGTPKPTPAGFPVLVFIHGGGLFIGANWWPQYDFKRLVKLGVERGLPFVGVNVGYRLGIPGFLTSAELRQHSYLANNGLRDQAAALRWVRAHIAGFGGDPANVTAMGESAGGTAPTTAERTYTTTTAAAAGLADLAPDARVAALRSMPAASLLAIAAAAPPAMFVRDGDVVLGEGTHEGLAGGGGVAS</sequence>
<dbReference type="EMBL" id="JAKEKT020000157">
    <property type="protein sequence ID" value="KAL1633390.1"/>
    <property type="molecule type" value="Genomic_DNA"/>
</dbReference>
<evidence type="ECO:0000313" key="2">
    <source>
        <dbReference type="EMBL" id="KAL1633390.1"/>
    </source>
</evidence>
<dbReference type="Proteomes" id="UP001521184">
    <property type="component" value="Unassembled WGS sequence"/>
</dbReference>
<feature type="domain" description="Carboxylesterase type B" evidence="1">
    <location>
        <begin position="15"/>
        <end position="223"/>
    </location>
</feature>
<evidence type="ECO:0000259" key="1">
    <source>
        <dbReference type="Pfam" id="PF00135"/>
    </source>
</evidence>
<gene>
    <name evidence="2" type="ORF">SLS58_011114</name>
</gene>
<reference evidence="2 3" key="1">
    <citation type="journal article" date="2023" name="Plant Dis.">
        <title>First Report of Diplodia intermedia Causing Canker and Dieback Diseases on Apple Trees in Canada.</title>
        <authorList>
            <person name="Ellouze W."/>
            <person name="Ilyukhin E."/>
            <person name="Sulman M."/>
            <person name="Ali S."/>
        </authorList>
    </citation>
    <scope>NUCLEOTIDE SEQUENCE [LARGE SCALE GENOMIC DNA]</scope>
    <source>
        <strain evidence="2 3">M45-28</strain>
    </source>
</reference>
<evidence type="ECO:0000313" key="3">
    <source>
        <dbReference type="Proteomes" id="UP001521184"/>
    </source>
</evidence>